<dbReference type="EMBL" id="PUIO01000052">
    <property type="protein sequence ID" value="PQP17961.1"/>
    <property type="molecule type" value="Genomic_DNA"/>
</dbReference>
<dbReference type="GO" id="GO:0003677">
    <property type="term" value="F:DNA binding"/>
    <property type="evidence" value="ECO:0007669"/>
    <property type="project" value="InterPro"/>
</dbReference>
<comment type="caution">
    <text evidence="3">The sequence shown here is derived from an EMBL/GenBank/DDBJ whole genome shotgun (WGS) entry which is preliminary data.</text>
</comment>
<evidence type="ECO:0000256" key="1">
    <source>
        <dbReference type="ARBA" id="ARBA00023172"/>
    </source>
</evidence>
<dbReference type="InterPro" id="IPR013762">
    <property type="entry name" value="Integrase-like_cat_sf"/>
</dbReference>
<keyword evidence="1" id="KW-0233">DNA recombination</keyword>
<dbReference type="InterPro" id="IPR002104">
    <property type="entry name" value="Integrase_catalytic"/>
</dbReference>
<accession>A0A2S8IT49</accession>
<feature type="domain" description="Tyr recombinase" evidence="2">
    <location>
        <begin position="1"/>
        <end position="177"/>
    </location>
</feature>
<protein>
    <recommendedName>
        <fullName evidence="2">Tyr recombinase domain-containing protein</fullName>
    </recommendedName>
</protein>
<organism evidence="3 4">
    <name type="scientific">Rhodococcus opacus</name>
    <name type="common">Nocardia opaca</name>
    <dbReference type="NCBI Taxonomy" id="37919"/>
    <lineage>
        <taxon>Bacteria</taxon>
        <taxon>Bacillati</taxon>
        <taxon>Actinomycetota</taxon>
        <taxon>Actinomycetes</taxon>
        <taxon>Mycobacteriales</taxon>
        <taxon>Nocardiaceae</taxon>
        <taxon>Rhodococcus</taxon>
    </lineage>
</organism>
<dbReference type="Proteomes" id="UP000239290">
    <property type="component" value="Unassembled WGS sequence"/>
</dbReference>
<proteinExistence type="predicted"/>
<dbReference type="GO" id="GO:0006310">
    <property type="term" value="P:DNA recombination"/>
    <property type="evidence" value="ECO:0007669"/>
    <property type="project" value="UniProtKB-KW"/>
</dbReference>
<evidence type="ECO:0000259" key="2">
    <source>
        <dbReference type="PROSITE" id="PS51898"/>
    </source>
</evidence>
<name>A0A2S8IT49_RHOOP</name>
<sequence length="177" mass="18703">MAAARSLEPELRAATYQTLIGLLAVTGARVGELIGLDRDDVDLDDGVLAIRYSKFNKSREVPLHVSTAEALEAYAAVRDRLCPQPKASSFFVSTLGTRLVYVTVQHTFSLIARAAGVGEELVEGGRVLALGTPDDGAALVVGHQGQILVVFAPGDLVDADVHQPGEPLRIKLVGGHP</sequence>
<gene>
    <name evidence="3" type="ORF">C5613_33295</name>
</gene>
<evidence type="ECO:0000313" key="4">
    <source>
        <dbReference type="Proteomes" id="UP000239290"/>
    </source>
</evidence>
<dbReference type="Pfam" id="PF00589">
    <property type="entry name" value="Phage_integrase"/>
    <property type="match status" value="1"/>
</dbReference>
<dbReference type="GO" id="GO:0015074">
    <property type="term" value="P:DNA integration"/>
    <property type="evidence" value="ECO:0007669"/>
    <property type="project" value="InterPro"/>
</dbReference>
<dbReference type="Gene3D" id="1.10.443.10">
    <property type="entry name" value="Intergrase catalytic core"/>
    <property type="match status" value="1"/>
</dbReference>
<dbReference type="PROSITE" id="PS51898">
    <property type="entry name" value="TYR_RECOMBINASE"/>
    <property type="match status" value="1"/>
</dbReference>
<evidence type="ECO:0000313" key="3">
    <source>
        <dbReference type="EMBL" id="PQP17961.1"/>
    </source>
</evidence>
<reference evidence="4" key="1">
    <citation type="submission" date="2018-02" db="EMBL/GenBank/DDBJ databases">
        <title>Draft genome sequencing of Rhodococcus opacus KU647198.</title>
        <authorList>
            <person name="Zheng B.-X."/>
        </authorList>
    </citation>
    <scope>NUCLEOTIDE SEQUENCE [LARGE SCALE GENOMIC DNA]</scope>
    <source>
        <strain evidence="4">04-OD7</strain>
    </source>
</reference>
<dbReference type="AlphaFoldDB" id="A0A2S8IT49"/>
<dbReference type="SUPFAM" id="SSF56349">
    <property type="entry name" value="DNA breaking-rejoining enzymes"/>
    <property type="match status" value="1"/>
</dbReference>
<dbReference type="InterPro" id="IPR011010">
    <property type="entry name" value="DNA_brk_join_enz"/>
</dbReference>